<feature type="coiled-coil region" evidence="7">
    <location>
        <begin position="163"/>
        <end position="226"/>
    </location>
</feature>
<dbReference type="OrthoDB" id="642193at2759"/>
<dbReference type="InterPro" id="IPR016159">
    <property type="entry name" value="Cullin_repeat-like_dom_sf"/>
</dbReference>
<dbReference type="InterPro" id="IPR042561">
    <property type="entry name" value="Exo84_C_1"/>
</dbReference>
<dbReference type="GO" id="GO:0006887">
    <property type="term" value="P:exocytosis"/>
    <property type="evidence" value="ECO:0007669"/>
    <property type="project" value="UniProtKB-KW"/>
</dbReference>
<keyword evidence="4" id="KW-0813">Transport</keyword>
<dbReference type="GO" id="GO:0030133">
    <property type="term" value="C:transport vesicle"/>
    <property type="evidence" value="ECO:0007669"/>
    <property type="project" value="UniProtKB-SubCell"/>
</dbReference>
<feature type="domain" description="Exocyst component Exo84 C-terminal" evidence="9">
    <location>
        <begin position="462"/>
        <end position="661"/>
    </location>
</feature>
<name>A0A6G1HC34_9PEZI</name>
<sequence>MEEKEKSRGISLRKKRTVKQPKGSAPRKAPQISAPLPTGVQNSLTSLQGQPNPRQRDAQAGAVVPPEPPPVPREKPRDNDKTADLVKRRYSTRFTNFPSDLGSNGMPPLPPMPGMPQKYAVQAPQGRDGPTPRGGVGDRIRIDERALRDPTLRADDYVAKALKDATEEDIKNFQQDLKKIKNRTSTDLQHNVFQNRTQFIKISKEAEKLKGEMRTLRNLMADLTTTLSQTTSNTDTSTGAGNGAAPSGGRNRANRSSVANLEALYNSHLQALWKRVEGSQKFLPAIPGRHVVYESSRWLELNAATWKARRRVHIILLNDHFLLAADKKKSEAAGPRNPKDLPQTAQMVAQRCWPLQDVEIKDISMGKNVRGSEAVSLRVGAENFTFATGKEEGAERATLLGHYRKVGEELRRKLEAEMDGRNRSRESLAPSVSQEPVVATEVFDSSRCSVLIDVDGKQQNMRWVETQLDDLDIEIALQEFEAAVGRVETLKRLAKNMKGNEMAKDVIISKLDERCAKLKGLLIKFLKASSGWREATKRHVDFLARLGYEDQARIAYLESRDEILRKRTRQIVFLGDIHTHVFQLSLITFTLIRNTISVFQYCYPPSKMSSAVTWAKKHTDEFNEVLSRQMGALEPGSEKWMECVKVVKMHVAMLETVGLEFGEVVGQGVVGW</sequence>
<feature type="compositionally biased region" description="Polar residues" evidence="8">
    <location>
        <begin position="39"/>
        <end position="53"/>
    </location>
</feature>
<evidence type="ECO:0000256" key="1">
    <source>
        <dbReference type="ARBA" id="ARBA00004398"/>
    </source>
</evidence>
<protein>
    <recommendedName>
        <fullName evidence="3">Exocyst complex component EXO84</fullName>
    </recommendedName>
</protein>
<dbReference type="InterPro" id="IPR011993">
    <property type="entry name" value="PH-like_dom_sf"/>
</dbReference>
<dbReference type="InterPro" id="IPR042560">
    <property type="entry name" value="Exo84_C_2"/>
</dbReference>
<evidence type="ECO:0000313" key="11">
    <source>
        <dbReference type="Proteomes" id="UP000800041"/>
    </source>
</evidence>
<keyword evidence="11" id="KW-1185">Reference proteome</keyword>
<accession>A0A6G1HC34</accession>
<feature type="region of interest" description="Disordered" evidence="8">
    <location>
        <begin position="1"/>
        <end position="85"/>
    </location>
</feature>
<evidence type="ECO:0000256" key="7">
    <source>
        <dbReference type="SAM" id="Coils"/>
    </source>
</evidence>
<feature type="region of interest" description="Disordered" evidence="8">
    <location>
        <begin position="228"/>
        <end position="255"/>
    </location>
</feature>
<proteinExistence type="inferred from homology"/>
<keyword evidence="7" id="KW-0175">Coiled coil</keyword>
<feature type="compositionally biased region" description="Low complexity" evidence="8">
    <location>
        <begin position="228"/>
        <end position="245"/>
    </location>
</feature>
<comment type="similarity">
    <text evidence="2">Belongs to the EXO84 family.</text>
</comment>
<keyword evidence="6" id="KW-0653">Protein transport</keyword>
<dbReference type="Gene3D" id="1.20.58.1220">
    <property type="entry name" value="Exo84p, C-terminal helical domain"/>
    <property type="match status" value="1"/>
</dbReference>
<dbReference type="InterPro" id="IPR033961">
    <property type="entry name" value="Exo84"/>
</dbReference>
<dbReference type="PANTHER" id="PTHR21426">
    <property type="entry name" value="EXOCYST COMPLEX COMPONENT 8"/>
    <property type="match status" value="1"/>
</dbReference>
<dbReference type="Pfam" id="PF16528">
    <property type="entry name" value="Exo84_C"/>
    <property type="match status" value="1"/>
</dbReference>
<evidence type="ECO:0000256" key="2">
    <source>
        <dbReference type="ARBA" id="ARBA00007210"/>
    </source>
</evidence>
<comment type="subcellular location">
    <subcellularLocation>
        <location evidence="1">Cytoplasmic vesicle</location>
        <location evidence="1">Secretory vesicle</location>
    </subcellularLocation>
</comment>
<gene>
    <name evidence="10" type="ORF">K402DRAFT_324377</name>
</gene>
<dbReference type="Proteomes" id="UP000800041">
    <property type="component" value="Unassembled WGS sequence"/>
</dbReference>
<evidence type="ECO:0000256" key="3">
    <source>
        <dbReference type="ARBA" id="ARBA00021269"/>
    </source>
</evidence>
<evidence type="ECO:0000313" key="10">
    <source>
        <dbReference type="EMBL" id="KAF1990793.1"/>
    </source>
</evidence>
<dbReference type="Gene3D" id="1.20.58.1210">
    <property type="entry name" value="Exo84p, N-terminal helical domain"/>
    <property type="match status" value="1"/>
</dbReference>
<evidence type="ECO:0000256" key="6">
    <source>
        <dbReference type="ARBA" id="ARBA00022927"/>
    </source>
</evidence>
<dbReference type="GO" id="GO:0015031">
    <property type="term" value="P:protein transport"/>
    <property type="evidence" value="ECO:0007669"/>
    <property type="project" value="UniProtKB-KW"/>
</dbReference>
<evidence type="ECO:0000256" key="8">
    <source>
        <dbReference type="SAM" id="MobiDB-lite"/>
    </source>
</evidence>
<dbReference type="SUPFAM" id="SSF74788">
    <property type="entry name" value="Cullin repeat-like"/>
    <property type="match status" value="1"/>
</dbReference>
<reference evidence="10" key="1">
    <citation type="journal article" date="2020" name="Stud. Mycol.">
        <title>101 Dothideomycetes genomes: a test case for predicting lifestyles and emergence of pathogens.</title>
        <authorList>
            <person name="Haridas S."/>
            <person name="Albert R."/>
            <person name="Binder M."/>
            <person name="Bloem J."/>
            <person name="Labutti K."/>
            <person name="Salamov A."/>
            <person name="Andreopoulos B."/>
            <person name="Baker S."/>
            <person name="Barry K."/>
            <person name="Bills G."/>
            <person name="Bluhm B."/>
            <person name="Cannon C."/>
            <person name="Castanera R."/>
            <person name="Culley D."/>
            <person name="Daum C."/>
            <person name="Ezra D."/>
            <person name="Gonzalez J."/>
            <person name="Henrissat B."/>
            <person name="Kuo A."/>
            <person name="Liang C."/>
            <person name="Lipzen A."/>
            <person name="Lutzoni F."/>
            <person name="Magnuson J."/>
            <person name="Mondo S."/>
            <person name="Nolan M."/>
            <person name="Ohm R."/>
            <person name="Pangilinan J."/>
            <person name="Park H.-J."/>
            <person name="Ramirez L."/>
            <person name="Alfaro M."/>
            <person name="Sun H."/>
            <person name="Tritt A."/>
            <person name="Yoshinaga Y."/>
            <person name="Zwiers L.-H."/>
            <person name="Turgeon B."/>
            <person name="Goodwin S."/>
            <person name="Spatafora J."/>
            <person name="Crous P."/>
            <person name="Grigoriev I."/>
        </authorList>
    </citation>
    <scope>NUCLEOTIDE SEQUENCE</scope>
    <source>
        <strain evidence="10">CBS 113979</strain>
    </source>
</reference>
<dbReference type="Gene3D" id="2.30.29.30">
    <property type="entry name" value="Pleckstrin-homology domain (PH domain)/Phosphotyrosine-binding domain (PTB)"/>
    <property type="match status" value="1"/>
</dbReference>
<keyword evidence="5" id="KW-0268">Exocytosis</keyword>
<evidence type="ECO:0000256" key="4">
    <source>
        <dbReference type="ARBA" id="ARBA00022448"/>
    </source>
</evidence>
<dbReference type="Pfam" id="PF08700">
    <property type="entry name" value="VPS51_Exo84_N"/>
    <property type="match status" value="1"/>
</dbReference>
<evidence type="ECO:0000259" key="9">
    <source>
        <dbReference type="Pfam" id="PF16528"/>
    </source>
</evidence>
<feature type="compositionally biased region" description="Basic and acidic residues" evidence="8">
    <location>
        <begin position="72"/>
        <end position="85"/>
    </location>
</feature>
<dbReference type="AlphaFoldDB" id="A0A6G1HC34"/>
<dbReference type="GO" id="GO:0000145">
    <property type="term" value="C:exocyst"/>
    <property type="evidence" value="ECO:0007669"/>
    <property type="project" value="InterPro"/>
</dbReference>
<evidence type="ECO:0000256" key="5">
    <source>
        <dbReference type="ARBA" id="ARBA00022483"/>
    </source>
</evidence>
<dbReference type="Pfam" id="PF25345">
    <property type="entry name" value="PH_EXO84"/>
    <property type="match status" value="1"/>
</dbReference>
<dbReference type="GO" id="GO:0006893">
    <property type="term" value="P:Golgi to plasma membrane transport"/>
    <property type="evidence" value="ECO:0007669"/>
    <property type="project" value="TreeGrafter"/>
</dbReference>
<dbReference type="InterPro" id="IPR032403">
    <property type="entry name" value="Exo84_C"/>
</dbReference>
<organism evidence="10 11">
    <name type="scientific">Aulographum hederae CBS 113979</name>
    <dbReference type="NCBI Taxonomy" id="1176131"/>
    <lineage>
        <taxon>Eukaryota</taxon>
        <taxon>Fungi</taxon>
        <taxon>Dikarya</taxon>
        <taxon>Ascomycota</taxon>
        <taxon>Pezizomycotina</taxon>
        <taxon>Dothideomycetes</taxon>
        <taxon>Pleosporomycetidae</taxon>
        <taxon>Aulographales</taxon>
        <taxon>Aulographaceae</taxon>
    </lineage>
</organism>
<dbReference type="PANTHER" id="PTHR21426:SF12">
    <property type="entry name" value="EXOCYST COMPLEX COMPONENT 8"/>
    <property type="match status" value="1"/>
</dbReference>
<dbReference type="EMBL" id="ML977141">
    <property type="protein sequence ID" value="KAF1990793.1"/>
    <property type="molecule type" value="Genomic_DNA"/>
</dbReference>